<name>A0A381Q4S0_9ZZZZ</name>
<evidence type="ECO:0000313" key="5">
    <source>
        <dbReference type="EMBL" id="SUZ73928.1"/>
    </source>
</evidence>
<keyword evidence="1" id="KW-0560">Oxidoreductase</keyword>
<organism evidence="5">
    <name type="scientific">marine metagenome</name>
    <dbReference type="NCBI Taxonomy" id="408172"/>
    <lineage>
        <taxon>unclassified sequences</taxon>
        <taxon>metagenomes</taxon>
        <taxon>ecological metagenomes</taxon>
    </lineage>
</organism>
<protein>
    <recommendedName>
        <fullName evidence="6">D-isomer specific 2-hydroxyacid dehydrogenase NAD-binding domain-containing protein</fullName>
    </recommendedName>
</protein>
<dbReference type="InterPro" id="IPR036291">
    <property type="entry name" value="NAD(P)-bd_dom_sf"/>
</dbReference>
<evidence type="ECO:0000256" key="2">
    <source>
        <dbReference type="ARBA" id="ARBA00023027"/>
    </source>
</evidence>
<reference evidence="5" key="1">
    <citation type="submission" date="2018-05" db="EMBL/GenBank/DDBJ databases">
        <authorList>
            <person name="Lanie J.A."/>
            <person name="Ng W.-L."/>
            <person name="Kazmierczak K.M."/>
            <person name="Andrzejewski T.M."/>
            <person name="Davidsen T.M."/>
            <person name="Wayne K.J."/>
            <person name="Tettelin H."/>
            <person name="Glass J.I."/>
            <person name="Rusch D."/>
            <person name="Podicherti R."/>
            <person name="Tsui H.-C.T."/>
            <person name="Winkler M.E."/>
        </authorList>
    </citation>
    <scope>NUCLEOTIDE SEQUENCE</scope>
</reference>
<feature type="domain" description="D-isomer specific 2-hydroxyacid dehydrogenase catalytic" evidence="3">
    <location>
        <begin position="49"/>
        <end position="326"/>
    </location>
</feature>
<evidence type="ECO:0008006" key="6">
    <source>
        <dbReference type="Google" id="ProtNLM"/>
    </source>
</evidence>
<sequence>MPAPATALVMHPFVREELLHDKHIARLETFCSLASRSPFPSFENAPQKTLAKTEILITSWGCPSIDRAVLNQLPKLKLIAHLAGSVKGFVDEYAWRRDIKVTNAVAANAVPVAEYTLAAILFANKRVFQLNRAYGQARENRSPWSREAPDVGNYGKTVGIVGASHIGRLVLQYLQPHDFKLLLYDPYVSPLDARDLGAAKVGLAELASQSDVVSLHAPLLPETRNIFGGRELSLMKDHATLINTARGGLVDHVALTQELVNGRLFAVLDTTEPEVPAPDSPLYELPNVFLTPHIAGSLGNETQRLADCILEEIGRFVKDVPLQHAVKREELDRLA</sequence>
<dbReference type="PANTHER" id="PTHR10996">
    <property type="entry name" value="2-HYDROXYACID DEHYDROGENASE-RELATED"/>
    <property type="match status" value="1"/>
</dbReference>
<dbReference type="GO" id="GO:0005829">
    <property type="term" value="C:cytosol"/>
    <property type="evidence" value="ECO:0007669"/>
    <property type="project" value="TreeGrafter"/>
</dbReference>
<proteinExistence type="predicted"/>
<dbReference type="EMBL" id="UINC01001194">
    <property type="protein sequence ID" value="SUZ73928.1"/>
    <property type="molecule type" value="Genomic_DNA"/>
</dbReference>
<accession>A0A381Q4S0</accession>
<dbReference type="CDD" id="cd12167">
    <property type="entry name" value="2-Hacid_dh_8"/>
    <property type="match status" value="1"/>
</dbReference>
<dbReference type="GO" id="GO:0016618">
    <property type="term" value="F:hydroxypyruvate reductase [NAD(P)H] activity"/>
    <property type="evidence" value="ECO:0007669"/>
    <property type="project" value="TreeGrafter"/>
</dbReference>
<dbReference type="InterPro" id="IPR006139">
    <property type="entry name" value="D-isomer_2_OHA_DH_cat_dom"/>
</dbReference>
<dbReference type="Pfam" id="PF02826">
    <property type="entry name" value="2-Hacid_dh_C"/>
    <property type="match status" value="1"/>
</dbReference>
<evidence type="ECO:0000259" key="3">
    <source>
        <dbReference type="Pfam" id="PF00389"/>
    </source>
</evidence>
<dbReference type="SUPFAM" id="SSF52283">
    <property type="entry name" value="Formate/glycerate dehydrogenase catalytic domain-like"/>
    <property type="match status" value="1"/>
</dbReference>
<dbReference type="InterPro" id="IPR050223">
    <property type="entry name" value="D-isomer_2-hydroxyacid_DH"/>
</dbReference>
<dbReference type="GO" id="GO:0030267">
    <property type="term" value="F:glyoxylate reductase (NADPH) activity"/>
    <property type="evidence" value="ECO:0007669"/>
    <property type="project" value="TreeGrafter"/>
</dbReference>
<evidence type="ECO:0000259" key="4">
    <source>
        <dbReference type="Pfam" id="PF02826"/>
    </source>
</evidence>
<keyword evidence="2" id="KW-0520">NAD</keyword>
<gene>
    <name evidence="5" type="ORF">METZ01_LOCUS26782</name>
</gene>
<feature type="domain" description="D-isomer specific 2-hydroxyacid dehydrogenase NAD-binding" evidence="4">
    <location>
        <begin position="119"/>
        <end position="295"/>
    </location>
</feature>
<dbReference type="GO" id="GO:0051287">
    <property type="term" value="F:NAD binding"/>
    <property type="evidence" value="ECO:0007669"/>
    <property type="project" value="InterPro"/>
</dbReference>
<dbReference type="AlphaFoldDB" id="A0A381Q4S0"/>
<dbReference type="Pfam" id="PF00389">
    <property type="entry name" value="2-Hacid_dh"/>
    <property type="match status" value="1"/>
</dbReference>
<dbReference type="PANTHER" id="PTHR10996:SF178">
    <property type="entry name" value="2-HYDROXYACID DEHYDROGENASE YGL185C-RELATED"/>
    <property type="match status" value="1"/>
</dbReference>
<dbReference type="SUPFAM" id="SSF51735">
    <property type="entry name" value="NAD(P)-binding Rossmann-fold domains"/>
    <property type="match status" value="1"/>
</dbReference>
<dbReference type="Gene3D" id="3.40.50.720">
    <property type="entry name" value="NAD(P)-binding Rossmann-like Domain"/>
    <property type="match status" value="2"/>
</dbReference>
<dbReference type="InterPro" id="IPR006140">
    <property type="entry name" value="D-isomer_DH_NAD-bd"/>
</dbReference>
<evidence type="ECO:0000256" key="1">
    <source>
        <dbReference type="ARBA" id="ARBA00023002"/>
    </source>
</evidence>